<proteinExistence type="predicted"/>
<evidence type="ECO:0000313" key="2">
    <source>
        <dbReference type="Proteomes" id="UP001265746"/>
    </source>
</evidence>
<organism evidence="1 2">
    <name type="scientific">Phomopsis amygdali</name>
    <name type="common">Fusicoccum amygdali</name>
    <dbReference type="NCBI Taxonomy" id="1214568"/>
    <lineage>
        <taxon>Eukaryota</taxon>
        <taxon>Fungi</taxon>
        <taxon>Dikarya</taxon>
        <taxon>Ascomycota</taxon>
        <taxon>Pezizomycotina</taxon>
        <taxon>Sordariomycetes</taxon>
        <taxon>Sordariomycetidae</taxon>
        <taxon>Diaporthales</taxon>
        <taxon>Diaporthaceae</taxon>
        <taxon>Diaporthe</taxon>
    </lineage>
</organism>
<sequence length="107" mass="11887">MAGYYKLGKVHTTNAQLTWQQLGAPLCPHCLKIFDAASNSQTALKEVHATVNEMWKLLELVSFTQAQRNSITPWKGCRGGEGSFKADQAIAEWKDTPVIHSLIFNVV</sequence>
<dbReference type="EMBL" id="JAUJFL010000006">
    <property type="protein sequence ID" value="KAK2600561.1"/>
    <property type="molecule type" value="Genomic_DNA"/>
</dbReference>
<comment type="caution">
    <text evidence="1">The sequence shown here is derived from an EMBL/GenBank/DDBJ whole genome shotgun (WGS) entry which is preliminary data.</text>
</comment>
<name>A0AAD9S7K4_PHOAM</name>
<dbReference type="AlphaFoldDB" id="A0AAD9S7K4"/>
<gene>
    <name evidence="1" type="ORF">N8I77_010084</name>
</gene>
<evidence type="ECO:0000313" key="1">
    <source>
        <dbReference type="EMBL" id="KAK2600561.1"/>
    </source>
</evidence>
<accession>A0AAD9S7K4</accession>
<reference evidence="1" key="1">
    <citation type="submission" date="2023-06" db="EMBL/GenBank/DDBJ databases">
        <authorList>
            <person name="Noh H."/>
        </authorList>
    </citation>
    <scope>NUCLEOTIDE SEQUENCE</scope>
    <source>
        <strain evidence="1">DUCC20226</strain>
    </source>
</reference>
<dbReference type="Proteomes" id="UP001265746">
    <property type="component" value="Unassembled WGS sequence"/>
</dbReference>
<keyword evidence="2" id="KW-1185">Reference proteome</keyword>
<protein>
    <submittedName>
        <fullName evidence="1">Uncharacterized protein</fullName>
    </submittedName>
</protein>